<dbReference type="EMBL" id="JAOQJL010000015">
    <property type="protein sequence ID" value="MCU6765543.1"/>
    <property type="molecule type" value="Genomic_DNA"/>
</dbReference>
<evidence type="ECO:0000313" key="3">
    <source>
        <dbReference type="Proteomes" id="UP001652409"/>
    </source>
</evidence>
<evidence type="ECO:0000259" key="1">
    <source>
        <dbReference type="Pfam" id="PF11823"/>
    </source>
</evidence>
<dbReference type="Proteomes" id="UP001652409">
    <property type="component" value="Unassembled WGS sequence"/>
</dbReference>
<comment type="caution">
    <text evidence="2">The sequence shown here is derived from an EMBL/GenBank/DDBJ whole genome shotgun (WGS) entry which is preliminary data.</text>
</comment>
<sequence>MISRKLRLVITFSSTTDALLLEQSCKENQISGGLIPVPRMISASCGLAWSTNVKNEKDIQTLLDYIQVQPEGIYQCMI</sequence>
<organism evidence="2 3">
    <name type="scientific">Blautia ammoniilytica</name>
    <dbReference type="NCBI Taxonomy" id="2981782"/>
    <lineage>
        <taxon>Bacteria</taxon>
        <taxon>Bacillati</taxon>
        <taxon>Bacillota</taxon>
        <taxon>Clostridia</taxon>
        <taxon>Lachnospirales</taxon>
        <taxon>Lachnospiraceae</taxon>
        <taxon>Blautia</taxon>
    </lineage>
</organism>
<keyword evidence="3" id="KW-1185">Reference proteome</keyword>
<dbReference type="InterPro" id="IPR021778">
    <property type="entry name" value="Se/S_carrier-like"/>
</dbReference>
<feature type="domain" description="Putative Se/S carrier protein-like" evidence="1">
    <location>
        <begin position="8"/>
        <end position="75"/>
    </location>
</feature>
<accession>A0ABT2TTI1</accession>
<proteinExistence type="predicted"/>
<dbReference type="Pfam" id="PF11823">
    <property type="entry name" value="Se_S_carrier"/>
    <property type="match status" value="1"/>
</dbReference>
<protein>
    <submittedName>
        <fullName evidence="2">DUF3343 domain-containing protein</fullName>
    </submittedName>
</protein>
<evidence type="ECO:0000313" key="2">
    <source>
        <dbReference type="EMBL" id="MCU6765543.1"/>
    </source>
</evidence>
<dbReference type="RefSeq" id="WP_262582760.1">
    <property type="nucleotide sequence ID" value="NZ_JAOQJL010000015.1"/>
</dbReference>
<gene>
    <name evidence="2" type="ORF">OCV61_08970</name>
</gene>
<name>A0ABT2TTI1_9FIRM</name>
<reference evidence="2 3" key="1">
    <citation type="journal article" date="2021" name="ISME Commun">
        <title>Automated analysis of genomic sequences facilitates high-throughput and comprehensive description of bacteria.</title>
        <authorList>
            <person name="Hitch T.C.A."/>
        </authorList>
    </citation>
    <scope>NUCLEOTIDE SEQUENCE [LARGE SCALE GENOMIC DNA]</scope>
    <source>
        <strain evidence="2 3">Sanger_23</strain>
    </source>
</reference>